<reference evidence="2" key="2">
    <citation type="submission" date="2022-01" db="EMBL/GenBank/DDBJ databases">
        <authorList>
            <person name="Yamashiro T."/>
            <person name="Shiraishi A."/>
            <person name="Satake H."/>
            <person name="Nakayama K."/>
        </authorList>
    </citation>
    <scope>NUCLEOTIDE SEQUENCE</scope>
</reference>
<sequence>MMAVNFGRANTNREFKVRSSISFSGIMSWRPVSHPFTVKLWKGMWDYQLEIGHGAVGNEHTTTVQLVKFLKKQIADSKRAGVHDWVWVLAYHHQQMERITSKSTKNKAKNNKTGTSEWKRGGKTSQIKAGKSSVKMSTEKFNWSKVKVNPSQPRGQVKEYKFRGAGNSNPKLIYKDREKRKKKREDGLILNCPK</sequence>
<dbReference type="EMBL" id="BQNB010012784">
    <property type="protein sequence ID" value="GJT07846.1"/>
    <property type="molecule type" value="Genomic_DNA"/>
</dbReference>
<proteinExistence type="predicted"/>
<evidence type="ECO:0000313" key="3">
    <source>
        <dbReference type="Proteomes" id="UP001151760"/>
    </source>
</evidence>
<name>A0ABQ5B323_9ASTR</name>
<keyword evidence="3" id="KW-1185">Reference proteome</keyword>
<comment type="caution">
    <text evidence="2">The sequence shown here is derived from an EMBL/GenBank/DDBJ whole genome shotgun (WGS) entry which is preliminary data.</text>
</comment>
<feature type="region of interest" description="Disordered" evidence="1">
    <location>
        <begin position="99"/>
        <end position="132"/>
    </location>
</feature>
<evidence type="ECO:0000256" key="1">
    <source>
        <dbReference type="SAM" id="MobiDB-lite"/>
    </source>
</evidence>
<evidence type="ECO:0000313" key="2">
    <source>
        <dbReference type="EMBL" id="GJT07846.1"/>
    </source>
</evidence>
<dbReference type="Proteomes" id="UP001151760">
    <property type="component" value="Unassembled WGS sequence"/>
</dbReference>
<feature type="region of interest" description="Disordered" evidence="1">
    <location>
        <begin position="144"/>
        <end position="194"/>
    </location>
</feature>
<accession>A0ABQ5B323</accession>
<organism evidence="2 3">
    <name type="scientific">Tanacetum coccineum</name>
    <dbReference type="NCBI Taxonomy" id="301880"/>
    <lineage>
        <taxon>Eukaryota</taxon>
        <taxon>Viridiplantae</taxon>
        <taxon>Streptophyta</taxon>
        <taxon>Embryophyta</taxon>
        <taxon>Tracheophyta</taxon>
        <taxon>Spermatophyta</taxon>
        <taxon>Magnoliopsida</taxon>
        <taxon>eudicotyledons</taxon>
        <taxon>Gunneridae</taxon>
        <taxon>Pentapetalae</taxon>
        <taxon>asterids</taxon>
        <taxon>campanulids</taxon>
        <taxon>Asterales</taxon>
        <taxon>Asteraceae</taxon>
        <taxon>Asteroideae</taxon>
        <taxon>Anthemideae</taxon>
        <taxon>Anthemidinae</taxon>
        <taxon>Tanacetum</taxon>
    </lineage>
</organism>
<protein>
    <submittedName>
        <fullName evidence="2">Uncharacterized protein</fullName>
    </submittedName>
</protein>
<gene>
    <name evidence="2" type="ORF">Tco_0842308</name>
</gene>
<reference evidence="2" key="1">
    <citation type="journal article" date="2022" name="Int. J. Mol. Sci.">
        <title>Draft Genome of Tanacetum Coccineum: Genomic Comparison of Closely Related Tanacetum-Family Plants.</title>
        <authorList>
            <person name="Yamashiro T."/>
            <person name="Shiraishi A."/>
            <person name="Nakayama K."/>
            <person name="Satake H."/>
        </authorList>
    </citation>
    <scope>NUCLEOTIDE SEQUENCE</scope>
</reference>